<evidence type="ECO:0000259" key="6">
    <source>
        <dbReference type="Pfam" id="PF23347"/>
    </source>
</evidence>
<dbReference type="InterPro" id="IPR056536">
    <property type="entry name" value="TPR_NUP160_C"/>
</dbReference>
<evidence type="ECO:0000259" key="4">
    <source>
        <dbReference type="Pfam" id="PF11715"/>
    </source>
</evidence>
<feature type="domain" description="NUP160 middle TPR" evidence="7">
    <location>
        <begin position="995"/>
        <end position="1204"/>
    </location>
</feature>
<feature type="domain" description="Nucleoporin Nup120/160 beta-propeller" evidence="4">
    <location>
        <begin position="65"/>
        <end position="527"/>
    </location>
</feature>
<sequence>MEVNRRNSSAGMEVPVAGGGNVVKWIELSVPSPSSSSSSEDNDCVLLPSTEDYASSCVIEEPPISFVWRINKRSSNVLELLQLSAKSGFPVTGLRFVFAHTLSPFAFVFADEGIDSGRVVFFLYALTSSGVVYVLKLSNTLAYTSGSVFPIDHLIHLDVRPYLNESRVISVAASPGFVFLGRSDGCVSCFQPVVYSQLSSGFLQELRDDTGFSRLWGFVRGTVVAAVQDLCISEIDGRNFIFVLHADGALRIWDILTYSRVLCQSIAAKDIEGVMCLRLWLGKADYESGIIPLAVLYRKSMDVSMEVITVYGLNFSSGEGIALSLDSGLQNIQLEGGGLRDVRFTSDKIWTLKANELTSYMLCQKSSTMEARSYNLQEEYISEQLFLSSRSSSHDLLLTTHSLFSSAKDQIMGFISSIFLRRLLCPGIFHSVALRLTLLDHNKHWTDSEFQSLSLDELKSEILLLVEHEVTAETSISVFHWWKNFCTCYLHHWCNNNEPRTLLVQSDVIGLVRNNSVSLFFRLENAEHSLGGSSSEHSNLTNLGVGMSRNEQEILAEVLRCTLKISKQWGGAPYAMYYESVTGKPVIPSDEIVPRLVNILESGYAMSIGQRTWSDLGADRAWEKELEAQKNLRTFSIDMLLSLSALCQRAGSWEKVITIMEHYLQSLVPKKFMHNNDGEALSDICSSILVQATSQFVKVMFESAFDIFLLVSYLLNISGQLNMSQQDICKLRLELLPMIQDIISEWLIILFFVTTPAESTSMEDFSFKLSSLQIDSSIDKRSWNTILGKCGFSLAFILLFSDRNCIVDSRFNLRYLPSSQIITSLVQNFISWIRYSKTGEDSSSLLRRSTELTLRLIRNGQSDAVERILLVVEASLRGEKTFGCAQDARGDWCLLQHLRGCCLLDQASLRGEKTFGCAQDARGDWCLLQHLRGCCLLDQVQRKSCGILRERKINDAIRCFFRASSGEGAWKALHSLSKEAGFSHSTTGANISDGAMSCATWKLHYYEWAMQIFERYNISEGACQFAYAALEQVDEAITDAINDMDSEVDPTKIATDTRGRLWANIFKFTLDLNLLNDAYCAIISNPDEEIKRICLRRFIIVLFECGKTKILGDGHLPFIGLTEKITQELSWKAGRSDIMTKPNPYKLLYAYEMRRHNWRMAASYMYQFSARLRSEAPSKDYKHMSLVLQERLNGLSAAMNALGLVHPGYAWIDPLPEVSIRYPVKKARRAEEEQLRNNDQPKREQSCIDIEKLEKEFVFTTAEYMLSMKNFAWTYSGLEKPPSDLVDLLVQANLYDMAFTVVLKFWKGSAMKRELEKIFESMASKCCPAKGMLWASNDLRPNIMLTPTDEEVTHSPDRNPAVQGSKLAGDWEILETYLKRYKDIHARLPVTVASTLLQADSSIELPLWLVQMFKDGQKEKSLGMAGQEASPAALFQLYVDYGRLTEATNLLLEYMESFASSKPAEVLKRKKVSGVWFPYTTVERLWWALEKSMNSGRMVKQCQKLKGQLHQALLKHLKLLKVDSDDAVSSATG</sequence>
<dbReference type="GO" id="GO:0005643">
    <property type="term" value="C:nuclear pore"/>
    <property type="evidence" value="ECO:0007669"/>
    <property type="project" value="TreeGrafter"/>
</dbReference>
<dbReference type="Gramene" id="KFK45087">
    <property type="protein sequence ID" value="KFK45087"/>
    <property type="gene ID" value="AALP_AA1G342100"/>
</dbReference>
<evidence type="ECO:0000256" key="2">
    <source>
        <dbReference type="ARBA" id="ARBA00022448"/>
    </source>
</evidence>
<dbReference type="InterPro" id="IPR035192">
    <property type="entry name" value="NUP160_hel_plant"/>
</dbReference>
<keyword evidence="9" id="KW-1185">Reference proteome</keyword>
<protein>
    <submittedName>
        <fullName evidence="8">Uncharacterized protein</fullName>
    </submittedName>
</protein>
<evidence type="ECO:0000259" key="5">
    <source>
        <dbReference type="Pfam" id="PF17238"/>
    </source>
</evidence>
<dbReference type="Pfam" id="PF23354">
    <property type="entry name" value="TPR_NUP160_120_M"/>
    <property type="match status" value="1"/>
</dbReference>
<dbReference type="PANTHER" id="PTHR21286:SF0">
    <property type="entry name" value="NUCLEAR PORE COMPLEX PROTEIN NUP160"/>
    <property type="match status" value="1"/>
</dbReference>
<accession>A0A087HSI5</accession>
<dbReference type="PANTHER" id="PTHR21286">
    <property type="entry name" value="NUCLEAR PORE COMPLEX PROTEIN NUP160"/>
    <property type="match status" value="1"/>
</dbReference>
<dbReference type="SUPFAM" id="SSF50998">
    <property type="entry name" value="Quinoprotein alcohol dehydrogenase-like"/>
    <property type="match status" value="1"/>
</dbReference>
<gene>
    <name evidence="8" type="ordered locus">AALP_Aa1g342100</name>
</gene>
<organism evidence="8 9">
    <name type="scientific">Arabis alpina</name>
    <name type="common">Alpine rock-cress</name>
    <dbReference type="NCBI Taxonomy" id="50452"/>
    <lineage>
        <taxon>Eukaryota</taxon>
        <taxon>Viridiplantae</taxon>
        <taxon>Streptophyta</taxon>
        <taxon>Embryophyta</taxon>
        <taxon>Tracheophyta</taxon>
        <taxon>Spermatophyta</taxon>
        <taxon>Magnoliopsida</taxon>
        <taxon>eudicotyledons</taxon>
        <taxon>Gunneridae</taxon>
        <taxon>Pentapetalae</taxon>
        <taxon>rosids</taxon>
        <taxon>malvids</taxon>
        <taxon>Brassicales</taxon>
        <taxon>Brassicaceae</taxon>
        <taxon>Arabideae</taxon>
        <taxon>Arabis</taxon>
    </lineage>
</organism>
<evidence type="ECO:0000313" key="9">
    <source>
        <dbReference type="Proteomes" id="UP000029120"/>
    </source>
</evidence>
<dbReference type="EMBL" id="CM002869">
    <property type="protein sequence ID" value="KFK45087.1"/>
    <property type="molecule type" value="Genomic_DNA"/>
</dbReference>
<reference evidence="9" key="1">
    <citation type="journal article" date="2015" name="Nat. Plants">
        <title>Genome expansion of Arabis alpina linked with retrotransposition and reduced symmetric DNA methylation.</title>
        <authorList>
            <person name="Willing E.M."/>
            <person name="Rawat V."/>
            <person name="Mandakova T."/>
            <person name="Maumus F."/>
            <person name="James G.V."/>
            <person name="Nordstroem K.J."/>
            <person name="Becker C."/>
            <person name="Warthmann N."/>
            <person name="Chica C."/>
            <person name="Szarzynska B."/>
            <person name="Zytnicki M."/>
            <person name="Albani M.C."/>
            <person name="Kiefer C."/>
            <person name="Bergonzi S."/>
            <person name="Castaings L."/>
            <person name="Mateos J.L."/>
            <person name="Berns M.C."/>
            <person name="Bujdoso N."/>
            <person name="Piofczyk T."/>
            <person name="de Lorenzo L."/>
            <person name="Barrero-Sicilia C."/>
            <person name="Mateos I."/>
            <person name="Piednoel M."/>
            <person name="Hagmann J."/>
            <person name="Chen-Min-Tao R."/>
            <person name="Iglesias-Fernandez R."/>
            <person name="Schuster S.C."/>
            <person name="Alonso-Blanco C."/>
            <person name="Roudier F."/>
            <person name="Carbonero P."/>
            <person name="Paz-Ares J."/>
            <person name="Davis S.J."/>
            <person name="Pecinka A."/>
            <person name="Quesneville H."/>
            <person name="Colot V."/>
            <person name="Lysak M.A."/>
            <person name="Weigel D."/>
            <person name="Coupland G."/>
            <person name="Schneeberger K."/>
        </authorList>
    </citation>
    <scope>NUCLEOTIDE SEQUENCE [LARGE SCALE GENOMIC DNA]</scope>
    <source>
        <strain evidence="9">cv. Pajares</strain>
    </source>
</reference>
<feature type="domain" description="NUP160 helical" evidence="5">
    <location>
        <begin position="545"/>
        <end position="735"/>
    </location>
</feature>
<dbReference type="InterPro" id="IPR021717">
    <property type="entry name" value="Nucleoporin_Nup160"/>
</dbReference>
<evidence type="ECO:0000259" key="7">
    <source>
        <dbReference type="Pfam" id="PF23354"/>
    </source>
</evidence>
<dbReference type="OMA" id="TIERLWC"/>
<proteinExistence type="predicted"/>
<keyword evidence="2" id="KW-0813">Transport</keyword>
<dbReference type="eggNOG" id="KOG4521">
    <property type="taxonomic scope" value="Eukaryota"/>
</dbReference>
<dbReference type="Pfam" id="PF23347">
    <property type="entry name" value="TPR_Nup160_C"/>
    <property type="match status" value="1"/>
</dbReference>
<dbReference type="InterPro" id="IPR056535">
    <property type="entry name" value="TPR_NUP160_M"/>
</dbReference>
<dbReference type="GO" id="GO:0017056">
    <property type="term" value="F:structural constituent of nuclear pore"/>
    <property type="evidence" value="ECO:0007669"/>
    <property type="project" value="TreeGrafter"/>
</dbReference>
<dbReference type="OrthoDB" id="67716at2759"/>
<dbReference type="InterPro" id="IPR011047">
    <property type="entry name" value="Quinoprotein_ADH-like_sf"/>
</dbReference>
<dbReference type="Pfam" id="PF11715">
    <property type="entry name" value="Beta-prop_Nup120_160"/>
    <property type="match status" value="1"/>
</dbReference>
<dbReference type="Proteomes" id="UP000029120">
    <property type="component" value="Chromosome 1"/>
</dbReference>
<dbReference type="Pfam" id="PF17238">
    <property type="entry name" value="NUP160_helical_2"/>
    <property type="match status" value="1"/>
</dbReference>
<evidence type="ECO:0000256" key="3">
    <source>
        <dbReference type="ARBA" id="ARBA00023242"/>
    </source>
</evidence>
<keyword evidence="3" id="KW-0539">Nucleus</keyword>
<feature type="domain" description="NUP160 C-terminal TPR" evidence="6">
    <location>
        <begin position="1250"/>
        <end position="1511"/>
    </location>
</feature>
<evidence type="ECO:0000256" key="1">
    <source>
        <dbReference type="ARBA" id="ARBA00004123"/>
    </source>
</evidence>
<name>A0A087HSI5_ARAAL</name>
<dbReference type="InterPro" id="IPR059141">
    <property type="entry name" value="Beta-prop_Nup120_160"/>
</dbReference>
<evidence type="ECO:0000313" key="8">
    <source>
        <dbReference type="EMBL" id="KFK45087.1"/>
    </source>
</evidence>
<comment type="subcellular location">
    <subcellularLocation>
        <location evidence="1">Nucleus</location>
    </subcellularLocation>
</comment>